<dbReference type="Proteomes" id="UP000288086">
    <property type="component" value="Unassembled WGS sequence"/>
</dbReference>
<dbReference type="EMBL" id="MTKP01000223">
    <property type="protein sequence ID" value="RWX47356.1"/>
    <property type="molecule type" value="Genomic_DNA"/>
</dbReference>
<reference evidence="1 2" key="1">
    <citation type="submission" date="2017-01" db="EMBL/GenBank/DDBJ databases">
        <title>The cable genome- insights into the physiology and evolution of filamentous bacteria capable of sulfide oxidation via long distance electron transfer.</title>
        <authorList>
            <person name="Schreiber L."/>
            <person name="Bjerg J.T."/>
            <person name="Boggild A."/>
            <person name="Van De Vossenberg J."/>
            <person name="Meysman F."/>
            <person name="Nielsen L.P."/>
            <person name="Schramm A."/>
            <person name="Kjeldsen K.U."/>
        </authorList>
    </citation>
    <scope>NUCLEOTIDE SEQUENCE [LARGE SCALE GENOMIC DNA]</scope>
    <source>
        <strain evidence="1">A1</strain>
    </source>
</reference>
<comment type="caution">
    <text evidence="1">The sequence shown here is derived from an EMBL/GenBank/DDBJ whole genome shotgun (WGS) entry which is preliminary data.</text>
</comment>
<name>A0A3S3UD10_9BACT</name>
<evidence type="ECO:0000313" key="1">
    <source>
        <dbReference type="EMBL" id="RWX47356.1"/>
    </source>
</evidence>
<protein>
    <submittedName>
        <fullName evidence="1">Uncharacterized protein</fullName>
    </submittedName>
</protein>
<organism evidence="1 2">
    <name type="scientific">Candidatus Electrothrix communis</name>
    <dbReference type="NCBI Taxonomy" id="1859133"/>
    <lineage>
        <taxon>Bacteria</taxon>
        <taxon>Pseudomonadati</taxon>
        <taxon>Thermodesulfobacteriota</taxon>
        <taxon>Desulfobulbia</taxon>
        <taxon>Desulfobulbales</taxon>
        <taxon>Desulfobulbaceae</taxon>
        <taxon>Candidatus Electrothrix</taxon>
    </lineage>
</organism>
<keyword evidence="2" id="KW-1185">Reference proteome</keyword>
<proteinExistence type="predicted"/>
<gene>
    <name evidence="1" type="ORF">VT98_12233</name>
</gene>
<sequence length="54" mass="6310">MRKEKNISVFLGLSDEGLDEQGGSFIREGDEKQLEHLEEFNRTQDYTLLQKLHS</sequence>
<accession>A0A3S3UD10</accession>
<evidence type="ECO:0000313" key="2">
    <source>
        <dbReference type="Proteomes" id="UP000288086"/>
    </source>
</evidence>
<dbReference type="AlphaFoldDB" id="A0A3S3UD10"/>